<dbReference type="RefSeq" id="WP_261616634.1">
    <property type="nucleotide sequence ID" value="NZ_JALIDZ010000006.1"/>
</dbReference>
<sequence>MTDHPHHLYSAWEDAIKGLDEAVEAFRTAVGGIPGDLDDKDIAVLAGEVSKRKKAAYEAWETYVNAAGFGRI</sequence>
<dbReference type="EMBL" id="JALIDZ010000006">
    <property type="protein sequence ID" value="MCT8973051.1"/>
    <property type="molecule type" value="Genomic_DNA"/>
</dbReference>
<dbReference type="Proteomes" id="UP001320898">
    <property type="component" value="Unassembled WGS sequence"/>
</dbReference>
<organism evidence="1 2">
    <name type="scientific">Microbaculum marinisediminis</name>
    <dbReference type="NCBI Taxonomy" id="2931392"/>
    <lineage>
        <taxon>Bacteria</taxon>
        <taxon>Pseudomonadati</taxon>
        <taxon>Pseudomonadota</taxon>
        <taxon>Alphaproteobacteria</taxon>
        <taxon>Hyphomicrobiales</taxon>
        <taxon>Tepidamorphaceae</taxon>
        <taxon>Microbaculum</taxon>
    </lineage>
</organism>
<gene>
    <name evidence="1" type="ORF">MUB46_14385</name>
</gene>
<keyword evidence="2" id="KW-1185">Reference proteome</keyword>
<evidence type="ECO:0000313" key="1">
    <source>
        <dbReference type="EMBL" id="MCT8973051.1"/>
    </source>
</evidence>
<dbReference type="AlphaFoldDB" id="A0AAW5R2Y5"/>
<name>A0AAW5R2Y5_9HYPH</name>
<proteinExistence type="predicted"/>
<accession>A0AAW5R2Y5</accession>
<evidence type="ECO:0000313" key="2">
    <source>
        <dbReference type="Proteomes" id="UP001320898"/>
    </source>
</evidence>
<comment type="caution">
    <text evidence="1">The sequence shown here is derived from an EMBL/GenBank/DDBJ whole genome shotgun (WGS) entry which is preliminary data.</text>
</comment>
<protein>
    <submittedName>
        <fullName evidence="1">Uncharacterized protein</fullName>
    </submittedName>
</protein>
<reference evidence="1 2" key="1">
    <citation type="submission" date="2022-04" db="EMBL/GenBank/DDBJ databases">
        <authorList>
            <person name="Ye Y.-Q."/>
            <person name="Du Z.-J."/>
        </authorList>
    </citation>
    <scope>NUCLEOTIDE SEQUENCE [LARGE SCALE GENOMIC DNA]</scope>
    <source>
        <strain evidence="1 2">A6E488</strain>
    </source>
</reference>